<evidence type="ECO:0000313" key="10">
    <source>
        <dbReference type="Proteomes" id="UP000076964"/>
    </source>
</evidence>
<feature type="transmembrane region" description="Helical" evidence="6">
    <location>
        <begin position="254"/>
        <end position="270"/>
    </location>
</feature>
<dbReference type="RefSeq" id="WP_068541834.1">
    <property type="nucleotide sequence ID" value="NZ_LSFI01000019.1"/>
</dbReference>
<evidence type="ECO:0000259" key="7">
    <source>
        <dbReference type="Pfam" id="PF00753"/>
    </source>
</evidence>
<dbReference type="InterPro" id="IPR052159">
    <property type="entry name" value="Competence_DNA_uptake"/>
</dbReference>
<dbReference type="EMBL" id="LSFI01000019">
    <property type="protein sequence ID" value="OAG27811.1"/>
    <property type="molecule type" value="Genomic_DNA"/>
</dbReference>
<evidence type="ECO:0000259" key="8">
    <source>
        <dbReference type="Pfam" id="PF03772"/>
    </source>
</evidence>
<sequence>MAFFLGLKTFPPPQEPGLKSYKGNFAFVLESPLIPGEWAKRGEVKLLPSNHKAILYFPTYLNLTPGEKFTAFTTLRPPRGHLNPFSGSLAREKVAQGFKFTGYVRKIEIYEQTEKRPVATIRARLFAFAANLSPQARGLFECLILGEKRNIPLSVREKFEKTGLFHLLAVSGLHIAILFGLITFVFRKSLLVFPPSVTTKLLHKFTAKQWCYLWAFPFVMAYVLVSGPSTSALRAFVMFVLYGLALWCWRKICGFDLLALAVIIILLFQPEAVGSLSFRLSVSAVAGLLFAHGLLKKLPEDLNPIVKYVVNGLGYSFAASLFTAPFIFWLKGSISPWAPITNLIAIPFWGFWVLPLEFLAACLALSELPWANIPAELAAKAISWPTPPLPQITLPYPVGAFLLTFTLLALALFLIRLNRLLAAGLGLFSFALGFFFYQANQELRYVMILDVGQGSCAVAKTGEKNAILFDAGPARGPYDSATFVTIPLLRKMGLSQVQAVVISHLQADHAGGLKSILKAYPQAQVFSSEKIPLTLNHLSLYPASSSFGGNDSSLVAKLNLSGTIFLFPGDITRKRELLLTGKDLKADVLILPHHGSNTSSSYPFLKRVEPIVALSSSRWQKHPSKEVLNRLASLDIPHFSTKTSGALTIIVEKGHLFLCEEVKRRKAPLLRRALWPYFKTGCTEVRL</sequence>
<name>A0A177E8J1_9BACT</name>
<dbReference type="InterPro" id="IPR035681">
    <property type="entry name" value="ComA-like_MBL"/>
</dbReference>
<dbReference type="InterPro" id="IPR036866">
    <property type="entry name" value="RibonucZ/Hydroxyglut_hydro"/>
</dbReference>
<feature type="transmembrane region" description="Helical" evidence="6">
    <location>
        <begin position="349"/>
        <end position="373"/>
    </location>
</feature>
<dbReference type="GO" id="GO:0030420">
    <property type="term" value="P:establishment of competence for transformation"/>
    <property type="evidence" value="ECO:0007669"/>
    <property type="project" value="InterPro"/>
</dbReference>
<dbReference type="Proteomes" id="UP000076964">
    <property type="component" value="Unassembled WGS sequence"/>
</dbReference>
<keyword evidence="4 6" id="KW-1133">Transmembrane helix</keyword>
<dbReference type="NCBIfam" id="TIGR00361">
    <property type="entry name" value="ComEC_Rec2"/>
    <property type="match status" value="1"/>
</dbReference>
<evidence type="ECO:0000256" key="3">
    <source>
        <dbReference type="ARBA" id="ARBA00022692"/>
    </source>
</evidence>
<keyword evidence="2" id="KW-1003">Cell membrane</keyword>
<dbReference type="InterPro" id="IPR004477">
    <property type="entry name" value="ComEC_N"/>
</dbReference>
<evidence type="ECO:0000313" key="9">
    <source>
        <dbReference type="EMBL" id="OAG27811.1"/>
    </source>
</evidence>
<accession>A0A177E8J1</accession>
<reference evidence="9 10" key="1">
    <citation type="submission" date="2016-02" db="EMBL/GenBank/DDBJ databases">
        <title>Draft genome sequence of Thermodesulfatator sp. S606.</title>
        <authorList>
            <person name="Lai Q."/>
            <person name="Cao J."/>
            <person name="Dupont S."/>
            <person name="Shao Z."/>
            <person name="Jebbar M."/>
            <person name="Alain K."/>
        </authorList>
    </citation>
    <scope>NUCLEOTIDE SEQUENCE [LARGE SCALE GENOMIC DNA]</scope>
    <source>
        <strain evidence="9 10">S606</strain>
    </source>
</reference>
<dbReference type="Gene3D" id="3.60.15.10">
    <property type="entry name" value="Ribonuclease Z/Hydroxyacylglutathione hydrolase-like"/>
    <property type="match status" value="2"/>
</dbReference>
<evidence type="ECO:0000256" key="5">
    <source>
        <dbReference type="ARBA" id="ARBA00023136"/>
    </source>
</evidence>
<evidence type="ECO:0000256" key="6">
    <source>
        <dbReference type="SAM" id="Phobius"/>
    </source>
</evidence>
<feature type="transmembrane region" description="Helical" evidence="6">
    <location>
        <begin position="308"/>
        <end position="329"/>
    </location>
</feature>
<dbReference type="Pfam" id="PF00753">
    <property type="entry name" value="Lactamase_B"/>
    <property type="match status" value="1"/>
</dbReference>
<dbReference type="STRING" id="1795632.TH606_05065"/>
<proteinExistence type="predicted"/>
<feature type="transmembrane region" description="Helical" evidence="6">
    <location>
        <begin position="276"/>
        <end position="296"/>
    </location>
</feature>
<feature type="transmembrane region" description="Helical" evidence="6">
    <location>
        <begin position="164"/>
        <end position="186"/>
    </location>
</feature>
<dbReference type="SUPFAM" id="SSF56281">
    <property type="entry name" value="Metallo-hydrolase/oxidoreductase"/>
    <property type="match status" value="1"/>
</dbReference>
<evidence type="ECO:0000256" key="2">
    <source>
        <dbReference type="ARBA" id="ARBA00022475"/>
    </source>
</evidence>
<gene>
    <name evidence="9" type="ORF">TH606_05065</name>
</gene>
<organism evidence="9 10">
    <name type="scientific">Thermodesulfatator autotrophicus</name>
    <dbReference type="NCBI Taxonomy" id="1795632"/>
    <lineage>
        <taxon>Bacteria</taxon>
        <taxon>Pseudomonadati</taxon>
        <taxon>Thermodesulfobacteriota</taxon>
        <taxon>Thermodesulfobacteria</taxon>
        <taxon>Thermodesulfobacteriales</taxon>
        <taxon>Thermodesulfatatoraceae</taxon>
        <taxon>Thermodesulfatator</taxon>
    </lineage>
</organism>
<keyword evidence="3 6" id="KW-0812">Transmembrane</keyword>
<keyword evidence="10" id="KW-1185">Reference proteome</keyword>
<dbReference type="InterPro" id="IPR001279">
    <property type="entry name" value="Metallo-B-lactamas"/>
</dbReference>
<dbReference type="PANTHER" id="PTHR30619">
    <property type="entry name" value="DNA INTERNALIZATION/COMPETENCE PROTEIN COMEC/REC2"/>
    <property type="match status" value="1"/>
</dbReference>
<comment type="subcellular location">
    <subcellularLocation>
        <location evidence="1">Cell membrane</location>
        <topology evidence="1">Multi-pass membrane protein</topology>
    </subcellularLocation>
</comment>
<feature type="transmembrane region" description="Helical" evidence="6">
    <location>
        <begin position="394"/>
        <end position="414"/>
    </location>
</feature>
<evidence type="ECO:0000256" key="1">
    <source>
        <dbReference type="ARBA" id="ARBA00004651"/>
    </source>
</evidence>
<evidence type="ECO:0008006" key="11">
    <source>
        <dbReference type="Google" id="ProtNLM"/>
    </source>
</evidence>
<feature type="domain" description="Metallo-beta-lactamase" evidence="7">
    <location>
        <begin position="450"/>
        <end position="536"/>
    </location>
</feature>
<dbReference type="NCBIfam" id="TIGR00360">
    <property type="entry name" value="ComEC_N-term"/>
    <property type="match status" value="1"/>
</dbReference>
<keyword evidence="5 6" id="KW-0472">Membrane</keyword>
<evidence type="ECO:0000256" key="4">
    <source>
        <dbReference type="ARBA" id="ARBA00022989"/>
    </source>
</evidence>
<dbReference type="GO" id="GO:0005886">
    <property type="term" value="C:plasma membrane"/>
    <property type="evidence" value="ECO:0007669"/>
    <property type="project" value="UniProtKB-SubCell"/>
</dbReference>
<feature type="transmembrane region" description="Helical" evidence="6">
    <location>
        <begin position="420"/>
        <end position="437"/>
    </location>
</feature>
<dbReference type="CDD" id="cd07731">
    <property type="entry name" value="ComA-like_MBL-fold"/>
    <property type="match status" value="1"/>
</dbReference>
<dbReference type="PANTHER" id="PTHR30619:SF7">
    <property type="entry name" value="BETA-LACTAMASE DOMAIN PROTEIN"/>
    <property type="match status" value="1"/>
</dbReference>
<dbReference type="InterPro" id="IPR004797">
    <property type="entry name" value="Competence_ComEC/Rec2"/>
</dbReference>
<dbReference type="Pfam" id="PF03772">
    <property type="entry name" value="Competence"/>
    <property type="match status" value="1"/>
</dbReference>
<feature type="domain" description="ComEC/Rec2-related protein" evidence="8">
    <location>
        <begin position="143"/>
        <end position="416"/>
    </location>
</feature>
<feature type="transmembrane region" description="Helical" evidence="6">
    <location>
        <begin position="207"/>
        <end position="225"/>
    </location>
</feature>
<dbReference type="AlphaFoldDB" id="A0A177E8J1"/>
<protein>
    <recommendedName>
        <fullName evidence="11">Metallo-beta-lactamase domain-containing protein</fullName>
    </recommendedName>
</protein>
<comment type="caution">
    <text evidence="9">The sequence shown here is derived from an EMBL/GenBank/DDBJ whole genome shotgun (WGS) entry which is preliminary data.</text>
</comment>